<dbReference type="RefSeq" id="WP_269559900.1">
    <property type="nucleotide sequence ID" value="NZ_CP114767.1"/>
</dbReference>
<organism evidence="3 4">
    <name type="scientific">Hymenobacter canadensis</name>
    <dbReference type="NCBI Taxonomy" id="2999067"/>
    <lineage>
        <taxon>Bacteria</taxon>
        <taxon>Pseudomonadati</taxon>
        <taxon>Bacteroidota</taxon>
        <taxon>Cytophagia</taxon>
        <taxon>Cytophagales</taxon>
        <taxon>Hymenobacteraceae</taxon>
        <taxon>Hymenobacter</taxon>
    </lineage>
</organism>
<evidence type="ECO:0000313" key="3">
    <source>
        <dbReference type="EMBL" id="WBA41840.1"/>
    </source>
</evidence>
<name>A0ABY7LN17_9BACT</name>
<reference evidence="3 4" key="1">
    <citation type="submission" date="2022-12" db="EMBL/GenBank/DDBJ databases">
        <title>Hymenobacter canadensis sp. nov. isolated from lake water of the Cambridge Bay, Canada.</title>
        <authorList>
            <person name="Kim W.H."/>
            <person name="Lee Y.M."/>
        </authorList>
    </citation>
    <scope>NUCLEOTIDE SEQUENCE [LARGE SCALE GENOMIC DNA]</scope>
    <source>
        <strain evidence="3 4">PAMC 29467</strain>
    </source>
</reference>
<feature type="region of interest" description="Disordered" evidence="1">
    <location>
        <begin position="46"/>
        <end position="65"/>
    </location>
</feature>
<feature type="chain" id="PRO_5045111478" evidence="2">
    <location>
        <begin position="20"/>
        <end position="119"/>
    </location>
</feature>
<dbReference type="Proteomes" id="UP001211005">
    <property type="component" value="Chromosome"/>
</dbReference>
<proteinExistence type="predicted"/>
<evidence type="ECO:0000313" key="4">
    <source>
        <dbReference type="Proteomes" id="UP001211005"/>
    </source>
</evidence>
<feature type="signal peptide" evidence="2">
    <location>
        <begin position="1"/>
        <end position="19"/>
    </location>
</feature>
<gene>
    <name evidence="3" type="ORF">O3303_18775</name>
</gene>
<evidence type="ECO:0000256" key="2">
    <source>
        <dbReference type="SAM" id="SignalP"/>
    </source>
</evidence>
<evidence type="ECO:0000256" key="1">
    <source>
        <dbReference type="SAM" id="MobiDB-lite"/>
    </source>
</evidence>
<keyword evidence="4" id="KW-1185">Reference proteome</keyword>
<protein>
    <submittedName>
        <fullName evidence="3">Uncharacterized protein</fullName>
    </submittedName>
</protein>
<accession>A0ABY7LN17</accession>
<sequence length="119" mass="13150">MKVSLLALLPMVAATAASAQKLPLPGQKNPDWTLLKTEGLHQDEVVESDQPQPVPMPNMDARGGVKDSGGQWVIYYDPLRNVRYNMADLKKGRLRAQDLRTGTVYTYAPKKGAHPKPLK</sequence>
<keyword evidence="2" id="KW-0732">Signal</keyword>
<dbReference type="EMBL" id="CP114767">
    <property type="protein sequence ID" value="WBA41840.1"/>
    <property type="molecule type" value="Genomic_DNA"/>
</dbReference>